<gene>
    <name evidence="8" type="primary">nrdR</name>
    <name evidence="11" type="ORF">SAMN05421829_10458</name>
</gene>
<evidence type="ECO:0000256" key="1">
    <source>
        <dbReference type="ARBA" id="ARBA00022491"/>
    </source>
</evidence>
<evidence type="ECO:0000256" key="8">
    <source>
        <dbReference type="HAMAP-Rule" id="MF_00440"/>
    </source>
</evidence>
<protein>
    <recommendedName>
        <fullName evidence="8">Transcriptional repressor NrdR</fullName>
    </recommendedName>
</protein>
<comment type="function">
    <text evidence="8">Negatively regulates transcription of bacterial ribonucleotide reductase nrd genes and operons by binding to NrdR-boxes.</text>
</comment>
<dbReference type="NCBIfam" id="TIGR00244">
    <property type="entry name" value="transcriptional regulator NrdR"/>
    <property type="match status" value="1"/>
</dbReference>
<keyword evidence="1 8" id="KW-0678">Repressor</keyword>
<keyword evidence="12" id="KW-1185">Reference proteome</keyword>
<dbReference type="Pfam" id="PF22811">
    <property type="entry name" value="Zn_ribbon_NrdR"/>
    <property type="match status" value="1"/>
</dbReference>
<dbReference type="Proteomes" id="UP000186819">
    <property type="component" value="Unassembled WGS sequence"/>
</dbReference>
<dbReference type="PANTHER" id="PTHR30455">
    <property type="entry name" value="TRANSCRIPTIONAL REPRESSOR NRDR"/>
    <property type="match status" value="1"/>
</dbReference>
<sequence length="171" mass="19786">MKCPFCGDPNTQVTDTRENEDGEVVRRRRRCAHCDKRFTTYERIDLKMPHIIKRNGMRTEFDHDKLTSSLKLALRKRPVTLEALESSVDRIEARLLSLGETEVPSEKIGELVMKELKKLDKVAYIRFASVYRNFADVDEFSEVIREVQTRPKRGRKDSPDPAGAENDLFGN</sequence>
<keyword evidence="6 8" id="KW-0238">DNA-binding</keyword>
<dbReference type="GO" id="GO:0008270">
    <property type="term" value="F:zinc ion binding"/>
    <property type="evidence" value="ECO:0007669"/>
    <property type="project" value="UniProtKB-UniRule"/>
</dbReference>
<evidence type="ECO:0000256" key="6">
    <source>
        <dbReference type="ARBA" id="ARBA00023125"/>
    </source>
</evidence>
<reference evidence="12" key="1">
    <citation type="submission" date="2017-01" db="EMBL/GenBank/DDBJ databases">
        <authorList>
            <person name="Varghese N."/>
            <person name="Submissions S."/>
        </authorList>
    </citation>
    <scope>NUCLEOTIDE SEQUENCE [LARGE SCALE GENOMIC DNA]</scope>
    <source>
        <strain evidence="12">ATCC 51758</strain>
    </source>
</reference>
<dbReference type="InterPro" id="IPR003796">
    <property type="entry name" value="RNR_NrdR-like"/>
</dbReference>
<keyword evidence="5 8" id="KW-0805">Transcription regulation</keyword>
<keyword evidence="2 8" id="KW-0547">Nucleotide-binding</keyword>
<name>A0A1N6SE84_9RHOO</name>
<evidence type="ECO:0000256" key="9">
    <source>
        <dbReference type="SAM" id="MobiDB-lite"/>
    </source>
</evidence>
<evidence type="ECO:0000256" key="7">
    <source>
        <dbReference type="ARBA" id="ARBA00023163"/>
    </source>
</evidence>
<dbReference type="HAMAP" id="MF_00440">
    <property type="entry name" value="NrdR"/>
    <property type="match status" value="1"/>
</dbReference>
<dbReference type="GO" id="GO:0005524">
    <property type="term" value="F:ATP binding"/>
    <property type="evidence" value="ECO:0007669"/>
    <property type="project" value="UniProtKB-UniRule"/>
</dbReference>
<evidence type="ECO:0000313" key="12">
    <source>
        <dbReference type="Proteomes" id="UP000186819"/>
    </source>
</evidence>
<dbReference type="PROSITE" id="PS51161">
    <property type="entry name" value="ATP_CONE"/>
    <property type="match status" value="1"/>
</dbReference>
<feature type="region of interest" description="Disordered" evidence="9">
    <location>
        <begin position="148"/>
        <end position="171"/>
    </location>
</feature>
<keyword evidence="8" id="KW-0479">Metal-binding</keyword>
<accession>A0A1N6SE84</accession>
<organism evidence="11 12">
    <name type="scientific">Aromatoleum tolulyticum</name>
    <dbReference type="NCBI Taxonomy" id="34027"/>
    <lineage>
        <taxon>Bacteria</taxon>
        <taxon>Pseudomonadati</taxon>
        <taxon>Pseudomonadota</taxon>
        <taxon>Betaproteobacteria</taxon>
        <taxon>Rhodocyclales</taxon>
        <taxon>Rhodocyclaceae</taxon>
        <taxon>Aromatoleum</taxon>
    </lineage>
</organism>
<dbReference type="GO" id="GO:0045892">
    <property type="term" value="P:negative regulation of DNA-templated transcription"/>
    <property type="evidence" value="ECO:0007669"/>
    <property type="project" value="UniProtKB-UniRule"/>
</dbReference>
<dbReference type="GO" id="GO:0003677">
    <property type="term" value="F:DNA binding"/>
    <property type="evidence" value="ECO:0007669"/>
    <property type="project" value="UniProtKB-KW"/>
</dbReference>
<keyword evidence="3 8" id="KW-0863">Zinc-finger</keyword>
<dbReference type="RefSeq" id="WP_076601430.1">
    <property type="nucleotide sequence ID" value="NZ_FTMD01000004.1"/>
</dbReference>
<dbReference type="STRING" id="34027.SAMN05421829_10458"/>
<comment type="cofactor">
    <cofactor evidence="8">
        <name>Zn(2+)</name>
        <dbReference type="ChEBI" id="CHEBI:29105"/>
    </cofactor>
    <text evidence="8">Binds 1 zinc ion.</text>
</comment>
<keyword evidence="4 8" id="KW-0067">ATP-binding</keyword>
<dbReference type="InterPro" id="IPR005144">
    <property type="entry name" value="ATP-cone_dom"/>
</dbReference>
<feature type="zinc finger region" evidence="8">
    <location>
        <begin position="3"/>
        <end position="34"/>
    </location>
</feature>
<evidence type="ECO:0000256" key="5">
    <source>
        <dbReference type="ARBA" id="ARBA00023015"/>
    </source>
</evidence>
<dbReference type="EMBL" id="FTMD01000004">
    <property type="protein sequence ID" value="SIQ39404.1"/>
    <property type="molecule type" value="Genomic_DNA"/>
</dbReference>
<dbReference type="Pfam" id="PF03477">
    <property type="entry name" value="ATP-cone"/>
    <property type="match status" value="1"/>
</dbReference>
<evidence type="ECO:0000256" key="2">
    <source>
        <dbReference type="ARBA" id="ARBA00022741"/>
    </source>
</evidence>
<keyword evidence="8" id="KW-0862">Zinc</keyword>
<feature type="region of interest" description="Disordered" evidence="9">
    <location>
        <begin position="1"/>
        <end position="20"/>
    </location>
</feature>
<evidence type="ECO:0000256" key="4">
    <source>
        <dbReference type="ARBA" id="ARBA00022840"/>
    </source>
</evidence>
<evidence type="ECO:0000259" key="10">
    <source>
        <dbReference type="PROSITE" id="PS51161"/>
    </source>
</evidence>
<comment type="similarity">
    <text evidence="8">Belongs to the NrdR family.</text>
</comment>
<proteinExistence type="inferred from homology"/>
<dbReference type="OrthoDB" id="9807461at2"/>
<dbReference type="InterPro" id="IPR055173">
    <property type="entry name" value="NrdR-like_N"/>
</dbReference>
<evidence type="ECO:0000256" key="3">
    <source>
        <dbReference type="ARBA" id="ARBA00022771"/>
    </source>
</evidence>
<feature type="domain" description="ATP-cone" evidence="10">
    <location>
        <begin position="49"/>
        <end position="139"/>
    </location>
</feature>
<dbReference type="AlphaFoldDB" id="A0A1N6SE84"/>
<dbReference type="PANTHER" id="PTHR30455:SF2">
    <property type="entry name" value="TRANSCRIPTIONAL REPRESSOR NRDR"/>
    <property type="match status" value="1"/>
</dbReference>
<evidence type="ECO:0000313" key="11">
    <source>
        <dbReference type="EMBL" id="SIQ39404.1"/>
    </source>
</evidence>
<keyword evidence="7 8" id="KW-0804">Transcription</keyword>